<dbReference type="Proteomes" id="UP000814176">
    <property type="component" value="Unassembled WGS sequence"/>
</dbReference>
<proteinExistence type="predicted"/>
<dbReference type="RefSeq" id="XP_047778911.1">
    <property type="nucleotide sequence ID" value="XM_047921602.1"/>
</dbReference>
<evidence type="ECO:0000313" key="1">
    <source>
        <dbReference type="EMBL" id="KAH9836673.1"/>
    </source>
</evidence>
<dbReference type="GeneID" id="72002334"/>
<name>A0ABQ8KH57_9APHY</name>
<reference evidence="1 2" key="1">
    <citation type="journal article" date="2021" name="Environ. Microbiol.">
        <title>Gene family expansions and transcriptome signatures uncover fungal adaptations to wood decay.</title>
        <authorList>
            <person name="Hage H."/>
            <person name="Miyauchi S."/>
            <person name="Viragh M."/>
            <person name="Drula E."/>
            <person name="Min B."/>
            <person name="Chaduli D."/>
            <person name="Navarro D."/>
            <person name="Favel A."/>
            <person name="Norest M."/>
            <person name="Lesage-Meessen L."/>
            <person name="Balint B."/>
            <person name="Merenyi Z."/>
            <person name="de Eugenio L."/>
            <person name="Morin E."/>
            <person name="Martinez A.T."/>
            <person name="Baldrian P."/>
            <person name="Stursova M."/>
            <person name="Martinez M.J."/>
            <person name="Novotny C."/>
            <person name="Magnuson J.K."/>
            <person name="Spatafora J.W."/>
            <person name="Maurice S."/>
            <person name="Pangilinan J."/>
            <person name="Andreopoulos W."/>
            <person name="LaButti K."/>
            <person name="Hundley H."/>
            <person name="Na H."/>
            <person name="Kuo A."/>
            <person name="Barry K."/>
            <person name="Lipzen A."/>
            <person name="Henrissat B."/>
            <person name="Riley R."/>
            <person name="Ahrendt S."/>
            <person name="Nagy L.G."/>
            <person name="Grigoriev I.V."/>
            <person name="Martin F."/>
            <person name="Rosso M.N."/>
        </authorList>
    </citation>
    <scope>NUCLEOTIDE SEQUENCE [LARGE SCALE GENOMIC DNA]</scope>
    <source>
        <strain evidence="1 2">CIRM-BRFM 1785</strain>
    </source>
</reference>
<comment type="caution">
    <text evidence="1">The sequence shown here is derived from an EMBL/GenBank/DDBJ whole genome shotgun (WGS) entry which is preliminary data.</text>
</comment>
<dbReference type="PANTHER" id="PTHR45786">
    <property type="entry name" value="DNA BINDING PROTEIN-LIKE"/>
    <property type="match status" value="1"/>
</dbReference>
<gene>
    <name evidence="1" type="ORF">C8Q71DRAFT_723791</name>
</gene>
<dbReference type="PANTHER" id="PTHR45786:SF74">
    <property type="entry name" value="ATP-DEPENDENT DNA HELICASE"/>
    <property type="match status" value="1"/>
</dbReference>
<dbReference type="EMBL" id="JADCUA010000010">
    <property type="protein sequence ID" value="KAH9836673.1"/>
    <property type="molecule type" value="Genomic_DNA"/>
</dbReference>
<organism evidence="1 2">
    <name type="scientific">Rhodofomes roseus</name>
    <dbReference type="NCBI Taxonomy" id="34475"/>
    <lineage>
        <taxon>Eukaryota</taxon>
        <taxon>Fungi</taxon>
        <taxon>Dikarya</taxon>
        <taxon>Basidiomycota</taxon>
        <taxon>Agaricomycotina</taxon>
        <taxon>Agaricomycetes</taxon>
        <taxon>Polyporales</taxon>
        <taxon>Rhodofomes</taxon>
    </lineage>
</organism>
<keyword evidence="2" id="KW-1185">Reference proteome</keyword>
<evidence type="ECO:0000313" key="2">
    <source>
        <dbReference type="Proteomes" id="UP000814176"/>
    </source>
</evidence>
<protein>
    <submittedName>
        <fullName evidence="1">Uncharacterized protein</fullName>
    </submittedName>
</protein>
<accession>A0ABQ8KH57</accession>
<sequence>MAFVMIPLPCCHTVQLQGLQMLGIRLPSSQVIMVHLLDSHYHQGGIINKNSWQTLHARMHNVQPLNQILGMSTTYINHRGMPKRCRASMKLNSGKGIKHVHSARKCMLQRSYKGYEIGSMLSHTETQLHGTLLGPWMYTAVIATPYTFLANGLHTPHSATPSLGCAVNMQGQIDLPVFTPVPEPLRRLFTGMDVLSKHFCEHIRRYNNAFASTSVAVKVVQTILNGSGPYSFQIHGSLHHRMGSLLPNEDQPPASAQLYIHDPHAALQTRNDCNDNLKPSDMNVLQDLFMEHNLFVPLYKRAYEVLHEKPEERVNLEAAIILQESEDRRHYNLPTVEEVAAIIPGSGDEAVDAHRDILLCYRDGNLKHIMIKAGTVQFPPNKVHKGKFAVKTQQFLSGAIMPIGSCQG</sequence>